<reference evidence="1" key="2">
    <citation type="journal article" date="2015" name="Fish Shellfish Immunol.">
        <title>Early steps in the European eel (Anguilla anguilla)-Vibrio vulnificus interaction in the gills: Role of the RtxA13 toxin.</title>
        <authorList>
            <person name="Callol A."/>
            <person name="Pajuelo D."/>
            <person name="Ebbesson L."/>
            <person name="Teles M."/>
            <person name="MacKenzie S."/>
            <person name="Amaro C."/>
        </authorList>
    </citation>
    <scope>NUCLEOTIDE SEQUENCE</scope>
</reference>
<accession>A0A0E9WZN5</accession>
<name>A0A0E9WZN5_ANGAN</name>
<protein>
    <submittedName>
        <fullName evidence="1">Uncharacterized protein</fullName>
    </submittedName>
</protein>
<organism evidence="1">
    <name type="scientific">Anguilla anguilla</name>
    <name type="common">European freshwater eel</name>
    <name type="synonym">Muraena anguilla</name>
    <dbReference type="NCBI Taxonomy" id="7936"/>
    <lineage>
        <taxon>Eukaryota</taxon>
        <taxon>Metazoa</taxon>
        <taxon>Chordata</taxon>
        <taxon>Craniata</taxon>
        <taxon>Vertebrata</taxon>
        <taxon>Euteleostomi</taxon>
        <taxon>Actinopterygii</taxon>
        <taxon>Neopterygii</taxon>
        <taxon>Teleostei</taxon>
        <taxon>Anguilliformes</taxon>
        <taxon>Anguillidae</taxon>
        <taxon>Anguilla</taxon>
    </lineage>
</organism>
<proteinExistence type="predicted"/>
<reference evidence="1" key="1">
    <citation type="submission" date="2014-11" db="EMBL/GenBank/DDBJ databases">
        <authorList>
            <person name="Amaro Gonzalez C."/>
        </authorList>
    </citation>
    <scope>NUCLEOTIDE SEQUENCE</scope>
</reference>
<dbReference type="AlphaFoldDB" id="A0A0E9WZN5"/>
<evidence type="ECO:0000313" key="1">
    <source>
        <dbReference type="EMBL" id="JAH95095.1"/>
    </source>
</evidence>
<sequence>MCVCSYVLGEYHFVIRKFKKEILLMYKYYLIIFV</sequence>
<dbReference type="EMBL" id="GBXM01013482">
    <property type="protein sequence ID" value="JAH95095.1"/>
    <property type="molecule type" value="Transcribed_RNA"/>
</dbReference>